<evidence type="ECO:0000256" key="12">
    <source>
        <dbReference type="ARBA" id="ARBA00048573"/>
    </source>
</evidence>
<sequence>MEESRLEKLRKLRERGIEPYPYRFETSDSLGAVRSRYEKDPPPNYRVRVRGRIKKVSRIEEGYMIRLADDQNVELLVFTSEGNLSQNQLQTFEGVLSRVEGKLSLVDAVPVDGEGESISRVKEEFDKDPAGEEVSLAGRLVSFRSMGRALFGHLQDLTGKIQIYLREDLVGGESFSLFNEFVDLGDILGVRGKLFRTRTGELTVEVRDFRILAKCLHPLPEKWHGLRDVEIRYRQRYLDLIANPKTRRIFLLRSRLLSELRSFLDSRGFVEVETPVLQPIASGAAAKPFTTYHNYLDMTLYLRIAPELYLKRLVVGGFPRVYEIGRNFRNEGVDRTHNPEFTMLEFYVAYWDYTDLMTFTEEMMTHLLTRTLGTLKIKYGNLLIDFTPPYRRVRYFDLLEEKTGRDKDFFLKNPEGVRELARKLEITNWDRLTHPKLIDKIFERTVEDQLVQPTFVTDFPKLLSPLAKTHREDPDLVERFELLIAGYEVANAYSELNDPADQRERFLEQLREKERGDEEAMEMDEDFVRALEYGMPPTAGEGIGIDRLVMLLADTDTIRDVILFPHMRPR</sequence>
<keyword evidence="9 13" id="KW-0460">Magnesium</keyword>
<dbReference type="CDD" id="cd00775">
    <property type="entry name" value="LysRS_core"/>
    <property type="match status" value="1"/>
</dbReference>
<feature type="domain" description="Aminoacyl-transfer RNA synthetases class-II family profile" evidence="15">
    <location>
        <begin position="250"/>
        <end position="569"/>
    </location>
</feature>
<dbReference type="NCBIfam" id="TIGR00499">
    <property type="entry name" value="lysS_bact"/>
    <property type="match status" value="1"/>
</dbReference>
<accession>A0A7C5L681</accession>
<evidence type="ECO:0000256" key="10">
    <source>
        <dbReference type="ARBA" id="ARBA00022917"/>
    </source>
</evidence>
<dbReference type="Proteomes" id="UP000885792">
    <property type="component" value="Unassembled WGS sequence"/>
</dbReference>
<comment type="catalytic activity">
    <reaction evidence="12 13 14">
        <text>tRNA(Lys) + L-lysine + ATP = L-lysyl-tRNA(Lys) + AMP + diphosphate</text>
        <dbReference type="Rhea" id="RHEA:20792"/>
        <dbReference type="Rhea" id="RHEA-COMP:9696"/>
        <dbReference type="Rhea" id="RHEA-COMP:9697"/>
        <dbReference type="ChEBI" id="CHEBI:30616"/>
        <dbReference type="ChEBI" id="CHEBI:32551"/>
        <dbReference type="ChEBI" id="CHEBI:33019"/>
        <dbReference type="ChEBI" id="CHEBI:78442"/>
        <dbReference type="ChEBI" id="CHEBI:78529"/>
        <dbReference type="ChEBI" id="CHEBI:456215"/>
        <dbReference type="EC" id="6.1.1.6"/>
    </reaction>
</comment>
<gene>
    <name evidence="13 16" type="primary">lysS</name>
    <name evidence="16" type="ORF">ENJ61_00515</name>
</gene>
<dbReference type="FunFam" id="3.30.930.10:FF:000238">
    <property type="entry name" value="Lysine--tRNA ligase"/>
    <property type="match status" value="1"/>
</dbReference>
<dbReference type="SUPFAM" id="SSF50249">
    <property type="entry name" value="Nucleic acid-binding proteins"/>
    <property type="match status" value="1"/>
</dbReference>
<dbReference type="PRINTS" id="PR00982">
    <property type="entry name" value="TRNASYNTHLYS"/>
</dbReference>
<evidence type="ECO:0000256" key="6">
    <source>
        <dbReference type="ARBA" id="ARBA00022723"/>
    </source>
</evidence>
<dbReference type="PROSITE" id="PS50862">
    <property type="entry name" value="AA_TRNA_LIGASE_II"/>
    <property type="match status" value="1"/>
</dbReference>
<dbReference type="Gene3D" id="2.40.50.140">
    <property type="entry name" value="Nucleic acid-binding proteins"/>
    <property type="match status" value="2"/>
</dbReference>
<dbReference type="PANTHER" id="PTHR42918:SF15">
    <property type="entry name" value="LYSINE--TRNA LIGASE, CHLOROPLASTIC_MITOCHONDRIAL"/>
    <property type="match status" value="1"/>
</dbReference>
<keyword evidence="8 13" id="KW-0067">ATP-binding</keyword>
<feature type="binding site" evidence="13">
    <location>
        <position position="481"/>
    </location>
    <ligand>
        <name>Mg(2+)</name>
        <dbReference type="ChEBI" id="CHEBI:18420"/>
        <label>1</label>
    </ligand>
</feature>
<dbReference type="InterPro" id="IPR045864">
    <property type="entry name" value="aa-tRNA-synth_II/BPL/LPL"/>
</dbReference>
<keyword evidence="5 13" id="KW-0436">Ligase</keyword>
<dbReference type="GO" id="GO:0005524">
    <property type="term" value="F:ATP binding"/>
    <property type="evidence" value="ECO:0007669"/>
    <property type="project" value="UniProtKB-UniRule"/>
</dbReference>
<evidence type="ECO:0000256" key="8">
    <source>
        <dbReference type="ARBA" id="ARBA00022840"/>
    </source>
</evidence>
<comment type="subunit">
    <text evidence="3 13">Homodimer.</text>
</comment>
<dbReference type="SUPFAM" id="SSF55681">
    <property type="entry name" value="Class II aaRS and biotin synthetases"/>
    <property type="match status" value="1"/>
</dbReference>
<dbReference type="CDD" id="cd04322">
    <property type="entry name" value="LysRS_N"/>
    <property type="match status" value="1"/>
</dbReference>
<protein>
    <recommendedName>
        <fullName evidence="13">Lysine--tRNA ligase</fullName>
        <ecNumber evidence="13">6.1.1.6</ecNumber>
    </recommendedName>
    <alternativeName>
        <fullName evidence="13">Lysyl-tRNA synthetase</fullName>
        <shortName evidence="13">LysRS</shortName>
    </alternativeName>
</protein>
<evidence type="ECO:0000313" key="16">
    <source>
        <dbReference type="EMBL" id="HHJ63368.1"/>
    </source>
</evidence>
<evidence type="ECO:0000259" key="15">
    <source>
        <dbReference type="PROSITE" id="PS50862"/>
    </source>
</evidence>
<feature type="binding site" evidence="13">
    <location>
        <position position="488"/>
    </location>
    <ligand>
        <name>Mg(2+)</name>
        <dbReference type="ChEBI" id="CHEBI:18420"/>
        <label>2</label>
    </ligand>
</feature>
<dbReference type="EC" id="6.1.1.6" evidence="13"/>
<organism evidence="16">
    <name type="scientific">Aquifex aeolicus</name>
    <dbReference type="NCBI Taxonomy" id="63363"/>
    <lineage>
        <taxon>Bacteria</taxon>
        <taxon>Pseudomonadati</taxon>
        <taxon>Aquificota</taxon>
        <taxon>Aquificia</taxon>
        <taxon>Aquificales</taxon>
        <taxon>Aquificaceae</taxon>
        <taxon>Aquifex</taxon>
    </lineage>
</organism>
<evidence type="ECO:0000256" key="13">
    <source>
        <dbReference type="HAMAP-Rule" id="MF_00252"/>
    </source>
</evidence>
<evidence type="ECO:0000256" key="1">
    <source>
        <dbReference type="ARBA" id="ARBA00004496"/>
    </source>
</evidence>
<name>A0A7C5L681_AQUAO</name>
<dbReference type="Pfam" id="PF01336">
    <property type="entry name" value="tRNA_anti-codon"/>
    <property type="match status" value="1"/>
</dbReference>
<dbReference type="Pfam" id="PF00152">
    <property type="entry name" value="tRNA-synt_2"/>
    <property type="match status" value="1"/>
</dbReference>
<dbReference type="PANTHER" id="PTHR42918">
    <property type="entry name" value="LYSYL-TRNA SYNTHETASE"/>
    <property type="match status" value="1"/>
</dbReference>
<evidence type="ECO:0000256" key="7">
    <source>
        <dbReference type="ARBA" id="ARBA00022741"/>
    </source>
</evidence>
<reference evidence="16" key="1">
    <citation type="journal article" date="2020" name="mSystems">
        <title>Genome- and Community-Level Interaction Insights into Carbon Utilization and Element Cycling Functions of Hydrothermarchaeota in Hydrothermal Sediment.</title>
        <authorList>
            <person name="Zhou Z."/>
            <person name="Liu Y."/>
            <person name="Xu W."/>
            <person name="Pan J."/>
            <person name="Luo Z.H."/>
            <person name="Li M."/>
        </authorList>
    </citation>
    <scope>NUCLEOTIDE SEQUENCE [LARGE SCALE GENOMIC DNA]</scope>
    <source>
        <strain evidence="16">HyVt-501</strain>
    </source>
</reference>
<keyword evidence="6 13" id="KW-0479">Metal-binding</keyword>
<dbReference type="GO" id="GO:0006430">
    <property type="term" value="P:lysyl-tRNA aminoacylation"/>
    <property type="evidence" value="ECO:0007669"/>
    <property type="project" value="UniProtKB-UniRule"/>
</dbReference>
<dbReference type="InterPro" id="IPR012340">
    <property type="entry name" value="NA-bd_OB-fold"/>
</dbReference>
<keyword evidence="11 13" id="KW-0030">Aminoacyl-tRNA synthetase</keyword>
<keyword evidence="4 13" id="KW-0963">Cytoplasm</keyword>
<comment type="subcellular location">
    <subcellularLocation>
        <location evidence="1 13">Cytoplasm</location>
    </subcellularLocation>
</comment>
<evidence type="ECO:0000256" key="4">
    <source>
        <dbReference type="ARBA" id="ARBA00022490"/>
    </source>
</evidence>
<dbReference type="InterPro" id="IPR044136">
    <property type="entry name" value="Lys-tRNA-ligase_II_N"/>
</dbReference>
<dbReference type="GO" id="GO:0005829">
    <property type="term" value="C:cytosol"/>
    <property type="evidence" value="ECO:0007669"/>
    <property type="project" value="TreeGrafter"/>
</dbReference>
<keyword evidence="7 13" id="KW-0547">Nucleotide-binding</keyword>
<proteinExistence type="inferred from homology"/>
<dbReference type="InterPro" id="IPR004364">
    <property type="entry name" value="Aa-tRNA-synt_II"/>
</dbReference>
<dbReference type="InterPro" id="IPR034762">
    <property type="entry name" value="Lys-tRNA-ligase_II_bac/euk"/>
</dbReference>
<evidence type="ECO:0000256" key="14">
    <source>
        <dbReference type="RuleBase" id="RU000336"/>
    </source>
</evidence>
<feature type="binding site" evidence="13">
    <location>
        <position position="488"/>
    </location>
    <ligand>
        <name>Mg(2+)</name>
        <dbReference type="ChEBI" id="CHEBI:18420"/>
        <label>1</label>
    </ligand>
</feature>
<dbReference type="GO" id="GO:0004824">
    <property type="term" value="F:lysine-tRNA ligase activity"/>
    <property type="evidence" value="ECO:0007669"/>
    <property type="project" value="UniProtKB-UniRule"/>
</dbReference>
<dbReference type="Gene3D" id="3.30.930.10">
    <property type="entry name" value="Bira Bifunctional Protein, Domain 2"/>
    <property type="match status" value="1"/>
</dbReference>
<evidence type="ECO:0000256" key="11">
    <source>
        <dbReference type="ARBA" id="ARBA00023146"/>
    </source>
</evidence>
<dbReference type="InterPro" id="IPR002313">
    <property type="entry name" value="Lys-tRNA-ligase_II"/>
</dbReference>
<dbReference type="InterPro" id="IPR004365">
    <property type="entry name" value="NA-bd_OB_tRNA"/>
</dbReference>
<evidence type="ECO:0000256" key="9">
    <source>
        <dbReference type="ARBA" id="ARBA00022842"/>
    </source>
</evidence>
<comment type="caution">
    <text evidence="16">The sequence shown here is derived from an EMBL/GenBank/DDBJ whole genome shotgun (WGS) entry which is preliminary data.</text>
</comment>
<dbReference type="AlphaFoldDB" id="A0A7C5L681"/>
<dbReference type="NCBIfam" id="NF001756">
    <property type="entry name" value="PRK00484.1"/>
    <property type="match status" value="1"/>
</dbReference>
<evidence type="ECO:0000256" key="2">
    <source>
        <dbReference type="ARBA" id="ARBA00008226"/>
    </source>
</evidence>
<dbReference type="InterPro" id="IPR018149">
    <property type="entry name" value="Lys-tRNA-synth_II_C"/>
</dbReference>
<evidence type="ECO:0000256" key="3">
    <source>
        <dbReference type="ARBA" id="ARBA00011738"/>
    </source>
</evidence>
<dbReference type="EMBL" id="DRNB01000011">
    <property type="protein sequence ID" value="HHJ63368.1"/>
    <property type="molecule type" value="Genomic_DNA"/>
</dbReference>
<dbReference type="HAMAP" id="MF_00252">
    <property type="entry name" value="Lys_tRNA_synth_class2"/>
    <property type="match status" value="1"/>
</dbReference>
<evidence type="ECO:0000256" key="5">
    <source>
        <dbReference type="ARBA" id="ARBA00022598"/>
    </source>
</evidence>
<dbReference type="PIRSF" id="PIRSF039101">
    <property type="entry name" value="LysRS2"/>
    <property type="match status" value="1"/>
</dbReference>
<dbReference type="InterPro" id="IPR006195">
    <property type="entry name" value="aa-tRNA-synth_II"/>
</dbReference>
<dbReference type="GO" id="GO:0000049">
    <property type="term" value="F:tRNA binding"/>
    <property type="evidence" value="ECO:0007669"/>
    <property type="project" value="TreeGrafter"/>
</dbReference>
<keyword evidence="10 13" id="KW-0648">Protein biosynthesis</keyword>
<comment type="similarity">
    <text evidence="2 13">Belongs to the class-II aminoacyl-tRNA synthetase family.</text>
</comment>
<comment type="cofactor">
    <cofactor evidence="13 14">
        <name>Mg(2+)</name>
        <dbReference type="ChEBI" id="CHEBI:18420"/>
    </cofactor>
    <text evidence="13 14">Binds 3 Mg(2+) ions per subunit.</text>
</comment>
<dbReference type="GO" id="GO:0000287">
    <property type="term" value="F:magnesium ion binding"/>
    <property type="evidence" value="ECO:0007669"/>
    <property type="project" value="UniProtKB-UniRule"/>
</dbReference>